<protein>
    <recommendedName>
        <fullName evidence="3">Pentapeptide repeat family protein</fullName>
    </recommendedName>
</protein>
<reference evidence="2" key="1">
    <citation type="submission" date="2018-06" db="EMBL/GenBank/DDBJ databases">
        <authorList>
            <person name="Zhirakovskaya E."/>
        </authorList>
    </citation>
    <scope>NUCLEOTIDE SEQUENCE</scope>
</reference>
<dbReference type="InterPro" id="IPR051082">
    <property type="entry name" value="Pentapeptide-BTB/POZ_domain"/>
</dbReference>
<proteinExistence type="predicted"/>
<accession>A0A3B0VQM0</accession>
<evidence type="ECO:0000313" key="2">
    <source>
        <dbReference type="EMBL" id="VAW39169.1"/>
    </source>
</evidence>
<feature type="transmembrane region" description="Helical" evidence="1">
    <location>
        <begin position="57"/>
        <end position="75"/>
    </location>
</feature>
<feature type="transmembrane region" description="Helical" evidence="1">
    <location>
        <begin position="12"/>
        <end position="29"/>
    </location>
</feature>
<dbReference type="Gene3D" id="2.160.20.80">
    <property type="entry name" value="E3 ubiquitin-protein ligase SopA"/>
    <property type="match status" value="1"/>
</dbReference>
<dbReference type="PANTHER" id="PTHR14136">
    <property type="entry name" value="BTB_POZ DOMAIN-CONTAINING PROTEIN KCTD9"/>
    <property type="match status" value="1"/>
</dbReference>
<dbReference type="InterPro" id="IPR001646">
    <property type="entry name" value="5peptide_repeat"/>
</dbReference>
<evidence type="ECO:0008006" key="3">
    <source>
        <dbReference type="Google" id="ProtNLM"/>
    </source>
</evidence>
<gene>
    <name evidence="2" type="ORF">MNBD_CHLOROFLEXI01-4919</name>
</gene>
<dbReference type="SUPFAM" id="SSF141571">
    <property type="entry name" value="Pentapeptide repeat-like"/>
    <property type="match status" value="1"/>
</dbReference>
<organism evidence="2">
    <name type="scientific">hydrothermal vent metagenome</name>
    <dbReference type="NCBI Taxonomy" id="652676"/>
    <lineage>
        <taxon>unclassified sequences</taxon>
        <taxon>metagenomes</taxon>
        <taxon>ecological metagenomes</taxon>
    </lineage>
</organism>
<dbReference type="PANTHER" id="PTHR14136:SF17">
    <property type="entry name" value="BTB_POZ DOMAIN-CONTAINING PROTEIN KCTD9"/>
    <property type="match status" value="1"/>
</dbReference>
<keyword evidence="1" id="KW-1133">Transmembrane helix</keyword>
<keyword evidence="1" id="KW-0472">Membrane</keyword>
<keyword evidence="1" id="KW-0812">Transmembrane</keyword>
<evidence type="ECO:0000256" key="1">
    <source>
        <dbReference type="SAM" id="Phobius"/>
    </source>
</evidence>
<dbReference type="EMBL" id="UOEU01000732">
    <property type="protein sequence ID" value="VAW39169.1"/>
    <property type="molecule type" value="Genomic_DNA"/>
</dbReference>
<sequence>MSNKYRSRFLKIIIVVFIILLLSIFIWILPELILPNSSRITADAEKLIGIHNEYRKIIAQVIGGAVILYGIYNTLIRIEGIERNIEIAQEGQITDRFTSAIEQLSHDNIEMKIGGIYALERISIDSPKDYWTVMEVLTAFLRRTSSLSTIHDENKNTDNDIPPRRPIEIQTTLNVIVRRKWFELETKEDRHPDLSLTNLRNAYLGKANLSRTNLWRYDISYAYLGKANLQDAYLGKANLKMADLNNANLQGANLKETDLRSAKGLTVEQLSKVKTLYKANLDSSLESEIKQRFPDLLEPLA</sequence>
<name>A0A3B0VQM0_9ZZZZ</name>
<dbReference type="Pfam" id="PF00805">
    <property type="entry name" value="Pentapeptide"/>
    <property type="match status" value="2"/>
</dbReference>
<dbReference type="AlphaFoldDB" id="A0A3B0VQM0"/>